<keyword evidence="3" id="KW-1185">Reference proteome</keyword>
<dbReference type="InterPro" id="IPR018306">
    <property type="entry name" value="Phage_T5_Orf172_DNA-bd"/>
</dbReference>
<evidence type="ECO:0000313" key="2">
    <source>
        <dbReference type="EMBL" id="ORX96257.1"/>
    </source>
</evidence>
<proteinExistence type="predicted"/>
<dbReference type="Pfam" id="PF10544">
    <property type="entry name" value="T5orf172"/>
    <property type="match status" value="1"/>
</dbReference>
<sequence>MPRDVSRETMYKLQVEMSKPISDSDEPGFIYVYQTEELGSDGRNVHNFYKIGRTINLPRRLYQWNKGCGKLVKLVESFPSDVSSSTSVPNPQSPYSHRLERLIHIHLADKYKVEPFYCGGCSRYHTEWFMVPCAAHYTVKYPGWTLIREIIQHWLRYVHALQANQGRIGY</sequence>
<dbReference type="PANTHER" id="PTHR28094">
    <property type="entry name" value="MEIOTICALLY UP-REGULATED GENE 113 PROTEIN"/>
    <property type="match status" value="1"/>
</dbReference>
<accession>A0A1Y1YE24</accession>
<dbReference type="STRING" id="1314790.A0A1Y1YE24"/>
<dbReference type="InterPro" id="IPR053006">
    <property type="entry name" value="Meiosis_regulatory"/>
</dbReference>
<dbReference type="OrthoDB" id="2417614at2759"/>
<dbReference type="SMART" id="SM00974">
    <property type="entry name" value="T5orf172"/>
    <property type="match status" value="1"/>
</dbReference>
<comment type="caution">
    <text evidence="2">The sequence shown here is derived from an EMBL/GenBank/DDBJ whole genome shotgun (WGS) entry which is preliminary data.</text>
</comment>
<evidence type="ECO:0000313" key="3">
    <source>
        <dbReference type="Proteomes" id="UP000193498"/>
    </source>
</evidence>
<dbReference type="InParanoid" id="A0A1Y1YE24"/>
<dbReference type="EMBL" id="MCFE01000158">
    <property type="protein sequence ID" value="ORX96257.1"/>
    <property type="molecule type" value="Genomic_DNA"/>
</dbReference>
<evidence type="ECO:0000259" key="1">
    <source>
        <dbReference type="SMART" id="SM00974"/>
    </source>
</evidence>
<dbReference type="Proteomes" id="UP000193498">
    <property type="component" value="Unassembled WGS sequence"/>
</dbReference>
<name>A0A1Y1YE24_9FUNG</name>
<gene>
    <name evidence="2" type="ORF">K493DRAFT_20461</name>
</gene>
<dbReference type="AlphaFoldDB" id="A0A1Y1YE24"/>
<protein>
    <submittedName>
        <fullName evidence="2">DUF1766-domain-containing protein</fullName>
    </submittedName>
</protein>
<reference evidence="2 3" key="1">
    <citation type="submission" date="2016-07" db="EMBL/GenBank/DDBJ databases">
        <title>Pervasive Adenine N6-methylation of Active Genes in Fungi.</title>
        <authorList>
            <consortium name="DOE Joint Genome Institute"/>
            <person name="Mondo S.J."/>
            <person name="Dannebaum R.O."/>
            <person name="Kuo R.C."/>
            <person name="Labutti K."/>
            <person name="Haridas S."/>
            <person name="Kuo A."/>
            <person name="Salamov A."/>
            <person name="Ahrendt S.R."/>
            <person name="Lipzen A."/>
            <person name="Sullivan W."/>
            <person name="Andreopoulos W.B."/>
            <person name="Clum A."/>
            <person name="Lindquist E."/>
            <person name="Daum C."/>
            <person name="Ramamoorthy G.K."/>
            <person name="Gryganskyi A."/>
            <person name="Culley D."/>
            <person name="Magnuson J.K."/>
            <person name="James T.Y."/>
            <person name="O'Malley M.A."/>
            <person name="Stajich J.E."/>
            <person name="Spatafora J.W."/>
            <person name="Visel A."/>
            <person name="Grigoriev I.V."/>
        </authorList>
    </citation>
    <scope>NUCLEOTIDE SEQUENCE [LARGE SCALE GENOMIC DNA]</scope>
    <source>
        <strain evidence="2 3">CBS 931.73</strain>
    </source>
</reference>
<organism evidence="2 3">
    <name type="scientific">Basidiobolus meristosporus CBS 931.73</name>
    <dbReference type="NCBI Taxonomy" id="1314790"/>
    <lineage>
        <taxon>Eukaryota</taxon>
        <taxon>Fungi</taxon>
        <taxon>Fungi incertae sedis</taxon>
        <taxon>Zoopagomycota</taxon>
        <taxon>Entomophthoromycotina</taxon>
        <taxon>Basidiobolomycetes</taxon>
        <taxon>Basidiobolales</taxon>
        <taxon>Basidiobolaceae</taxon>
        <taxon>Basidiobolus</taxon>
    </lineage>
</organism>
<feature type="domain" description="Bacteriophage T5 Orf172 DNA-binding" evidence="1">
    <location>
        <begin position="43"/>
        <end position="142"/>
    </location>
</feature>
<dbReference type="PANTHER" id="PTHR28094:SF1">
    <property type="entry name" value="MEIOTICALLY UP-REGULATED GENE 113 PROTEIN"/>
    <property type="match status" value="1"/>
</dbReference>